<dbReference type="GO" id="GO:0015031">
    <property type="term" value="P:protein transport"/>
    <property type="evidence" value="ECO:0007669"/>
    <property type="project" value="UniProtKB-KW"/>
</dbReference>
<dbReference type="CDD" id="cd14830">
    <property type="entry name" value="Delta_COP_N"/>
    <property type="match status" value="1"/>
</dbReference>
<dbReference type="GO" id="GO:0051645">
    <property type="term" value="P:Golgi localization"/>
    <property type="evidence" value="ECO:0007669"/>
    <property type="project" value="TreeGrafter"/>
</dbReference>
<comment type="similarity">
    <text evidence="1 11">Belongs to the adaptor complexes medium subunit family. Delta-COP subfamily.</text>
</comment>
<evidence type="ECO:0000256" key="11">
    <source>
        <dbReference type="RuleBase" id="RU364018"/>
    </source>
</evidence>
<dbReference type="Proteomes" id="UP000447434">
    <property type="component" value="Chromosome 21"/>
</dbReference>
<feature type="region of interest" description="Disordered" evidence="13">
    <location>
        <begin position="219"/>
        <end position="249"/>
    </location>
</feature>
<evidence type="ECO:0000256" key="10">
    <source>
        <dbReference type="ARBA" id="ARBA00025536"/>
    </source>
</evidence>
<comment type="subcellular location">
    <subcellularLocation>
        <location evidence="11 12">Cytoplasm</location>
    </subcellularLocation>
    <subcellularLocation>
        <location evidence="11 12">Cytoplasmic vesicle</location>
        <location evidence="11 12">COPI-coated vesicle membrane</location>
        <topology evidence="11 12">Peripheral membrane protein</topology>
        <orientation evidence="11 12">Cytoplasmic side</orientation>
    </subcellularLocation>
    <subcellularLocation>
        <location evidence="11 12">Golgi apparatus membrane</location>
        <topology evidence="11 12">Peripheral membrane protein</topology>
        <orientation evidence="11 12">Cytoplasmic side</orientation>
    </subcellularLocation>
</comment>
<reference evidence="15" key="1">
    <citation type="journal article" date="2020" name="Nat. Commun.">
        <title>Genome sequence of the cluster root forming white lupin.</title>
        <authorList>
            <person name="Hufnagel B."/>
            <person name="Marques A."/>
            <person name="Soriano A."/>
            <person name="Marques L."/>
            <person name="Divol F."/>
            <person name="Doumas P."/>
            <person name="Sallet E."/>
            <person name="Mancinotti D."/>
            <person name="Carrere S."/>
            <person name="Marande W."/>
            <person name="Arribat S."/>
            <person name="Keller J."/>
            <person name="Huneau C."/>
            <person name="Blein T."/>
            <person name="Aime D."/>
            <person name="Laguerre M."/>
            <person name="Taylor J."/>
            <person name="Schubert V."/>
            <person name="Nelson M."/>
            <person name="Geu-Flores F."/>
            <person name="Crespi M."/>
            <person name="Gallardo-Guerrero K."/>
            <person name="Delaux P.-M."/>
            <person name="Salse J."/>
            <person name="Berges H."/>
            <person name="Guyot R."/>
            <person name="Gouzy J."/>
            <person name="Peret B."/>
        </authorList>
    </citation>
    <scope>NUCLEOTIDE SEQUENCE [LARGE SCALE GENOMIC DNA]</scope>
    <source>
        <strain evidence="15">cv. Amiga</strain>
    </source>
</reference>
<dbReference type="PANTHER" id="PTHR10121">
    <property type="entry name" value="COATOMER SUBUNIT DELTA"/>
    <property type="match status" value="1"/>
</dbReference>
<keyword evidence="6 11" id="KW-0653">Protein transport</keyword>
<dbReference type="Pfam" id="PF00928">
    <property type="entry name" value="Adap_comp_sub"/>
    <property type="match status" value="1"/>
</dbReference>
<comment type="function">
    <text evidence="10 11">The coatomer is a cytosolic protein complex that binds to dilysine motifs and reversibly associates with Golgi non-clathrin-coated vesicles, which further mediate biosynthetic protein transport from the ER, via the Golgi up to the trans Golgi network. Coatomer complex is required for budding from Golgi membranes, and is essential for the retrograde Golgi-to-ER transport of dilysine-tagged proteins.</text>
</comment>
<dbReference type="FunFam" id="3.30.450.60:FF:000003">
    <property type="entry name" value="Coatomer subunit delta"/>
    <property type="match status" value="1"/>
</dbReference>
<dbReference type="SUPFAM" id="SSF64356">
    <property type="entry name" value="SNARE-like"/>
    <property type="match status" value="1"/>
</dbReference>
<feature type="compositionally biased region" description="Basic and acidic residues" evidence="13">
    <location>
        <begin position="163"/>
        <end position="178"/>
    </location>
</feature>
<keyword evidence="5 11" id="KW-0931">ER-Golgi transport</keyword>
<dbReference type="Gene3D" id="2.60.40.1170">
    <property type="entry name" value="Mu homology domain, subdomain B"/>
    <property type="match status" value="2"/>
</dbReference>
<evidence type="ECO:0000256" key="2">
    <source>
        <dbReference type="ARBA" id="ARBA00011775"/>
    </source>
</evidence>
<evidence type="ECO:0000256" key="4">
    <source>
        <dbReference type="ARBA" id="ARBA00022490"/>
    </source>
</evidence>
<evidence type="ECO:0000256" key="7">
    <source>
        <dbReference type="ARBA" id="ARBA00023034"/>
    </source>
</evidence>
<dbReference type="PROSITE" id="PS51072">
    <property type="entry name" value="MHD"/>
    <property type="match status" value="1"/>
</dbReference>
<evidence type="ECO:0000256" key="8">
    <source>
        <dbReference type="ARBA" id="ARBA00023136"/>
    </source>
</evidence>
<protein>
    <recommendedName>
        <fullName evidence="11">Coatomer subunit delta</fullName>
    </recommendedName>
</protein>
<dbReference type="PANTHER" id="PTHR10121:SF0">
    <property type="entry name" value="COATOMER SUBUNIT DELTA"/>
    <property type="match status" value="1"/>
</dbReference>
<dbReference type="OrthoDB" id="10266042at2759"/>
<accession>A0A6A4NJ52</accession>
<organism evidence="14 15">
    <name type="scientific">Lupinus albus</name>
    <name type="common">White lupine</name>
    <name type="synonym">Lupinus termis</name>
    <dbReference type="NCBI Taxonomy" id="3870"/>
    <lineage>
        <taxon>Eukaryota</taxon>
        <taxon>Viridiplantae</taxon>
        <taxon>Streptophyta</taxon>
        <taxon>Embryophyta</taxon>
        <taxon>Tracheophyta</taxon>
        <taxon>Spermatophyta</taxon>
        <taxon>Magnoliopsida</taxon>
        <taxon>eudicotyledons</taxon>
        <taxon>Gunneridae</taxon>
        <taxon>Pentapetalae</taxon>
        <taxon>rosids</taxon>
        <taxon>fabids</taxon>
        <taxon>Fabales</taxon>
        <taxon>Fabaceae</taxon>
        <taxon>Papilionoideae</taxon>
        <taxon>50 kb inversion clade</taxon>
        <taxon>genistoids sensu lato</taxon>
        <taxon>core genistoids</taxon>
        <taxon>Genisteae</taxon>
        <taxon>Lupinus</taxon>
    </lineage>
</organism>
<evidence type="ECO:0000256" key="6">
    <source>
        <dbReference type="ARBA" id="ARBA00022927"/>
    </source>
</evidence>
<gene>
    <name evidence="14" type="ORF">Lalb_Chr21g0309131</name>
</gene>
<evidence type="ECO:0000256" key="3">
    <source>
        <dbReference type="ARBA" id="ARBA00022448"/>
    </source>
</evidence>
<dbReference type="Gene3D" id="3.30.450.60">
    <property type="match status" value="1"/>
</dbReference>
<keyword evidence="8 11" id="KW-0472">Membrane</keyword>
<evidence type="ECO:0000256" key="12">
    <source>
        <dbReference type="RuleBase" id="RU366052"/>
    </source>
</evidence>
<evidence type="ECO:0000313" key="14">
    <source>
        <dbReference type="EMBL" id="KAE9589450.1"/>
    </source>
</evidence>
<comment type="subunit">
    <text evidence="2 11">Oligomeric complex that consists of at least the alpha, beta, beta', gamma, delta, epsilon and zeta subunits.</text>
</comment>
<dbReference type="GO" id="GO:0000139">
    <property type="term" value="C:Golgi membrane"/>
    <property type="evidence" value="ECO:0007669"/>
    <property type="project" value="UniProtKB-SubCell"/>
</dbReference>
<evidence type="ECO:0000313" key="15">
    <source>
        <dbReference type="Proteomes" id="UP000447434"/>
    </source>
</evidence>
<dbReference type="CDD" id="cd09254">
    <property type="entry name" value="AP_delta-COPI_MHD"/>
    <property type="match status" value="1"/>
</dbReference>
<dbReference type="SUPFAM" id="SSF49447">
    <property type="entry name" value="Second domain of Mu2 adaptin subunit (ap50) of ap2 adaptor"/>
    <property type="match status" value="1"/>
</dbReference>
<dbReference type="InterPro" id="IPR011012">
    <property type="entry name" value="Longin-like_dom_sf"/>
</dbReference>
<dbReference type="EMBL" id="WOCE01000021">
    <property type="protein sequence ID" value="KAE9589450.1"/>
    <property type="molecule type" value="Genomic_DNA"/>
</dbReference>
<dbReference type="FunFam" id="2.60.40.1170:FF:000015">
    <property type="entry name" value="Coatomer subunit delta"/>
    <property type="match status" value="1"/>
</dbReference>
<dbReference type="InterPro" id="IPR036168">
    <property type="entry name" value="AP2_Mu_C_sf"/>
</dbReference>
<keyword evidence="4 11" id="KW-0963">Cytoplasm</keyword>
<dbReference type="FunFam" id="2.60.40.1170:FF:000007">
    <property type="entry name" value="Coatomer subunit delta"/>
    <property type="match status" value="1"/>
</dbReference>
<dbReference type="InterPro" id="IPR027059">
    <property type="entry name" value="Coatomer_dsu"/>
</dbReference>
<keyword evidence="7 11" id="KW-0333">Golgi apparatus</keyword>
<dbReference type="GO" id="GO:0006888">
    <property type="term" value="P:endoplasmic reticulum to Golgi vesicle-mediated transport"/>
    <property type="evidence" value="ECO:0007669"/>
    <property type="project" value="TreeGrafter"/>
</dbReference>
<dbReference type="GO" id="GO:0006890">
    <property type="term" value="P:retrograde vesicle-mediated transport, Golgi to endoplasmic reticulum"/>
    <property type="evidence" value="ECO:0007669"/>
    <property type="project" value="UniProtKB-UniRule"/>
</dbReference>
<dbReference type="GO" id="GO:0030126">
    <property type="term" value="C:COPI vesicle coat"/>
    <property type="evidence" value="ECO:0007669"/>
    <property type="project" value="UniProtKB-UniRule"/>
</dbReference>
<comment type="caution">
    <text evidence="14">The sequence shown here is derived from an EMBL/GenBank/DDBJ whole genome shotgun (WGS) entry which is preliminary data.</text>
</comment>
<dbReference type="AlphaFoldDB" id="A0A6A4NJ52"/>
<proteinExistence type="inferred from homology"/>
<evidence type="ECO:0000256" key="9">
    <source>
        <dbReference type="ARBA" id="ARBA00023329"/>
    </source>
</evidence>
<keyword evidence="3 11" id="KW-0813">Transport</keyword>
<keyword evidence="15" id="KW-1185">Reference proteome</keyword>
<keyword evidence="9 11" id="KW-0968">Cytoplasmic vesicle</keyword>
<feature type="region of interest" description="Disordered" evidence="13">
    <location>
        <begin position="163"/>
        <end position="189"/>
    </location>
</feature>
<evidence type="ECO:0000256" key="13">
    <source>
        <dbReference type="SAM" id="MobiDB-lite"/>
    </source>
</evidence>
<name>A0A6A4NJ52_LUPAL</name>
<evidence type="ECO:0000256" key="5">
    <source>
        <dbReference type="ARBA" id="ARBA00022892"/>
    </source>
</evidence>
<sequence>MVVLAASIVSKSGKVLVSRQFVDMSRIRIEGLLAAFPKLIGSGKQHTYVETENVRYVYQPIEALYLLLVTNKQSNILEDLDTLRLLSKLVPEYSFSLDEEGICKHAFELIFAFDEVIALGHKENVTVAQVKQYCEMESHEEKLHKLVMQNKINDTKDVMKRKASEIDKSKIEKNRGDKGGFGSLQSMGSGRIESSFSDLSISSNGAGFGGGSGFGLNSDVDSFSTKPKARPPPSSTSAPPKGLGMKLGKSQRTNQFLESLKAEGEVIHEDIQPKLGQSRSAAPPLSDPITLTVEEKINVALKRDGGVSNFDVQGTLSLQILNQEDGNIQVQVQTGENQAISFKTHPNMNKELFANESILGLKDPSRPFPTGQASDAAGVGLLKWRMQSTDESMVPLTINCWPSTSGNETYVSIEYEASSMFDLQNVVISVPLPALREAPSVKQIDGEWRYDSRNSVLEWSVLLIDNSNRSGSMEFVVPQADSSAFFPISVRFMATETFSDLKVMNIIMLKGGNPPKFSQRTQLITENYQVV</sequence>
<evidence type="ECO:0000256" key="1">
    <source>
        <dbReference type="ARBA" id="ARBA00010516"/>
    </source>
</evidence>
<dbReference type="InterPro" id="IPR028565">
    <property type="entry name" value="MHD"/>
</dbReference>